<accession>G4TNT5</accession>
<feature type="compositionally biased region" description="Low complexity" evidence="7">
    <location>
        <begin position="181"/>
        <end position="220"/>
    </location>
</feature>
<feature type="compositionally biased region" description="Basic and acidic residues" evidence="7">
    <location>
        <begin position="123"/>
        <end position="143"/>
    </location>
</feature>
<dbReference type="eggNOG" id="KOG4051">
    <property type="taxonomic scope" value="Eukaryota"/>
</dbReference>
<dbReference type="PANTHER" id="PTHR13581">
    <property type="entry name" value="MRG-BINDING PROTEIN"/>
    <property type="match status" value="1"/>
</dbReference>
<dbReference type="InParanoid" id="G4TNT5"/>
<comment type="subcellular location">
    <subcellularLocation>
        <location evidence="1">Nucleus</location>
    </subcellularLocation>
</comment>
<keyword evidence="5" id="KW-0804">Transcription</keyword>
<dbReference type="HOGENOM" id="CLU_924747_0_0_1"/>
<evidence type="ECO:0000256" key="4">
    <source>
        <dbReference type="ARBA" id="ARBA00023015"/>
    </source>
</evidence>
<comment type="similarity">
    <text evidence="2">Belongs to the EAF7 family.</text>
</comment>
<dbReference type="PANTHER" id="PTHR13581:SF5">
    <property type="entry name" value="MRG_MORF4L-BINDING PROTEIN"/>
    <property type="match status" value="1"/>
</dbReference>
<feature type="compositionally biased region" description="Acidic residues" evidence="7">
    <location>
        <begin position="93"/>
        <end position="112"/>
    </location>
</feature>
<keyword evidence="4" id="KW-0805">Transcription regulation</keyword>
<feature type="compositionally biased region" description="Acidic residues" evidence="7">
    <location>
        <begin position="221"/>
        <end position="236"/>
    </location>
</feature>
<keyword evidence="3" id="KW-0156">Chromatin regulator</keyword>
<dbReference type="AlphaFoldDB" id="G4TNT5"/>
<dbReference type="STRING" id="1109443.G4TNT5"/>
<dbReference type="Proteomes" id="UP000007148">
    <property type="component" value="Unassembled WGS sequence"/>
</dbReference>
<evidence type="ECO:0000313" key="9">
    <source>
        <dbReference type="Proteomes" id="UP000007148"/>
    </source>
</evidence>
<evidence type="ECO:0000256" key="3">
    <source>
        <dbReference type="ARBA" id="ARBA00022853"/>
    </source>
</evidence>
<keyword evidence="6" id="KW-0539">Nucleus</keyword>
<sequence length="301" mass="32503">MKVEKADTTQSPAGFLETLQGESAFFRALCDIRPVGLHREFHMLAIANHIQGTTGVYVPVAELWTKFETFYNPEILEGFEKPGYTLGSAASSSDEDDESEEEEEEEEDEDGENGSTTTRRLHARDDPKPWDDLEHHPFFRMEFELPTGPGWPPAPPSTTTGAASATTTTTGGRGHARKESVAVTSTTSAAPAASSGGRTTRAGKAAKASAPTAPAPTTTTNEEESESDLTDDEGADETSKDKDGSADAEEAEEDETKESVTEEQEPEPEQTGTRRSTRHARTATRETNVPPVRGTTKKKRG</sequence>
<feature type="compositionally biased region" description="Acidic residues" evidence="7">
    <location>
        <begin position="246"/>
        <end position="268"/>
    </location>
</feature>
<evidence type="ECO:0000256" key="6">
    <source>
        <dbReference type="ARBA" id="ARBA00023242"/>
    </source>
</evidence>
<gene>
    <name evidence="8" type="ORF">PIIN_06933</name>
</gene>
<dbReference type="InterPro" id="IPR012423">
    <property type="entry name" value="Eaf7/MRGBP"/>
</dbReference>
<feature type="compositionally biased region" description="Low complexity" evidence="7">
    <location>
        <begin position="157"/>
        <end position="170"/>
    </location>
</feature>
<protein>
    <recommendedName>
        <fullName evidence="10">Chromatin modification-related protein EAF7</fullName>
    </recommendedName>
</protein>
<evidence type="ECO:0000313" key="8">
    <source>
        <dbReference type="EMBL" id="CCA72978.1"/>
    </source>
</evidence>
<dbReference type="GO" id="GO:0006357">
    <property type="term" value="P:regulation of transcription by RNA polymerase II"/>
    <property type="evidence" value="ECO:0007669"/>
    <property type="project" value="TreeGrafter"/>
</dbReference>
<evidence type="ECO:0008006" key="10">
    <source>
        <dbReference type="Google" id="ProtNLM"/>
    </source>
</evidence>
<evidence type="ECO:0000256" key="2">
    <source>
        <dbReference type="ARBA" id="ARBA00007117"/>
    </source>
</evidence>
<proteinExistence type="inferred from homology"/>
<dbReference type="Pfam" id="PF07904">
    <property type="entry name" value="Eaf7"/>
    <property type="match status" value="1"/>
</dbReference>
<evidence type="ECO:0000256" key="1">
    <source>
        <dbReference type="ARBA" id="ARBA00004123"/>
    </source>
</evidence>
<reference evidence="8 9" key="1">
    <citation type="journal article" date="2011" name="PLoS Pathog.">
        <title>Endophytic Life Strategies Decoded by Genome and Transcriptome Analyses of the Mutualistic Root Symbiont Piriformospora indica.</title>
        <authorList>
            <person name="Zuccaro A."/>
            <person name="Lahrmann U."/>
            <person name="Guldener U."/>
            <person name="Langen G."/>
            <person name="Pfiffi S."/>
            <person name="Biedenkopf D."/>
            <person name="Wong P."/>
            <person name="Samans B."/>
            <person name="Grimm C."/>
            <person name="Basiewicz M."/>
            <person name="Murat C."/>
            <person name="Martin F."/>
            <person name="Kogel K.H."/>
        </authorList>
    </citation>
    <scope>NUCLEOTIDE SEQUENCE [LARGE SCALE GENOMIC DNA]</scope>
    <source>
        <strain evidence="8 9">DSM 11827</strain>
    </source>
</reference>
<name>G4TNT5_SERID</name>
<dbReference type="OMA" id="QHTRIPY"/>
<dbReference type="OrthoDB" id="5595141at2759"/>
<comment type="caution">
    <text evidence="8">The sequence shown here is derived from an EMBL/GenBank/DDBJ whole genome shotgun (WGS) entry which is preliminary data.</text>
</comment>
<dbReference type="GO" id="GO:0035267">
    <property type="term" value="C:NuA4 histone acetyltransferase complex"/>
    <property type="evidence" value="ECO:0007669"/>
    <property type="project" value="TreeGrafter"/>
</dbReference>
<dbReference type="GO" id="GO:0005634">
    <property type="term" value="C:nucleus"/>
    <property type="evidence" value="ECO:0007669"/>
    <property type="project" value="UniProtKB-SubCell"/>
</dbReference>
<keyword evidence="9" id="KW-1185">Reference proteome</keyword>
<dbReference type="EMBL" id="CAFZ01000194">
    <property type="protein sequence ID" value="CCA72978.1"/>
    <property type="molecule type" value="Genomic_DNA"/>
</dbReference>
<dbReference type="GO" id="GO:0006325">
    <property type="term" value="P:chromatin organization"/>
    <property type="evidence" value="ECO:0007669"/>
    <property type="project" value="UniProtKB-KW"/>
</dbReference>
<evidence type="ECO:0000256" key="7">
    <source>
        <dbReference type="SAM" id="MobiDB-lite"/>
    </source>
</evidence>
<feature type="region of interest" description="Disordered" evidence="7">
    <location>
        <begin position="82"/>
        <end position="301"/>
    </location>
</feature>
<organism evidence="8 9">
    <name type="scientific">Serendipita indica (strain DSM 11827)</name>
    <name type="common">Root endophyte fungus</name>
    <name type="synonym">Piriformospora indica</name>
    <dbReference type="NCBI Taxonomy" id="1109443"/>
    <lineage>
        <taxon>Eukaryota</taxon>
        <taxon>Fungi</taxon>
        <taxon>Dikarya</taxon>
        <taxon>Basidiomycota</taxon>
        <taxon>Agaricomycotina</taxon>
        <taxon>Agaricomycetes</taxon>
        <taxon>Sebacinales</taxon>
        <taxon>Serendipitaceae</taxon>
        <taxon>Serendipita</taxon>
    </lineage>
</organism>
<evidence type="ECO:0000256" key="5">
    <source>
        <dbReference type="ARBA" id="ARBA00023163"/>
    </source>
</evidence>